<accession>A0A8T0DIF3</accession>
<organism evidence="2 3">
    <name type="scientific">Paragonimus westermani</name>
    <dbReference type="NCBI Taxonomy" id="34504"/>
    <lineage>
        <taxon>Eukaryota</taxon>
        <taxon>Metazoa</taxon>
        <taxon>Spiralia</taxon>
        <taxon>Lophotrochozoa</taxon>
        <taxon>Platyhelminthes</taxon>
        <taxon>Trematoda</taxon>
        <taxon>Digenea</taxon>
        <taxon>Plagiorchiida</taxon>
        <taxon>Troglotremata</taxon>
        <taxon>Troglotrematidae</taxon>
        <taxon>Paragonimus</taxon>
    </lineage>
</organism>
<dbReference type="OrthoDB" id="6242940at2759"/>
<name>A0A8T0DIF3_9TREM</name>
<comment type="caution">
    <text evidence="2">The sequence shown here is derived from an EMBL/GenBank/DDBJ whole genome shotgun (WGS) entry which is preliminary data.</text>
</comment>
<dbReference type="AlphaFoldDB" id="A0A8T0DIF3"/>
<proteinExistence type="predicted"/>
<dbReference type="Proteomes" id="UP000699462">
    <property type="component" value="Unassembled WGS sequence"/>
</dbReference>
<evidence type="ECO:0000256" key="1">
    <source>
        <dbReference type="SAM" id="MobiDB-lite"/>
    </source>
</evidence>
<keyword evidence="3" id="KW-1185">Reference proteome</keyword>
<protein>
    <submittedName>
        <fullName evidence="2">Uncharacterized protein</fullName>
    </submittedName>
</protein>
<feature type="region of interest" description="Disordered" evidence="1">
    <location>
        <begin position="183"/>
        <end position="212"/>
    </location>
</feature>
<evidence type="ECO:0000313" key="3">
    <source>
        <dbReference type="Proteomes" id="UP000699462"/>
    </source>
</evidence>
<dbReference type="EMBL" id="JTDF01003658">
    <property type="protein sequence ID" value="KAF8567615.1"/>
    <property type="molecule type" value="Genomic_DNA"/>
</dbReference>
<reference evidence="2 3" key="1">
    <citation type="submission" date="2019-07" db="EMBL/GenBank/DDBJ databases">
        <title>Annotation for the trematode Paragonimus westermani.</title>
        <authorList>
            <person name="Choi Y.-J."/>
        </authorList>
    </citation>
    <scope>NUCLEOTIDE SEQUENCE [LARGE SCALE GENOMIC DNA]</scope>
    <source>
        <strain evidence="2">180907_Pwestermani</strain>
    </source>
</reference>
<gene>
    <name evidence="2" type="ORF">P879_04755</name>
</gene>
<feature type="region of interest" description="Disordered" evidence="1">
    <location>
        <begin position="273"/>
        <end position="294"/>
    </location>
</feature>
<feature type="compositionally biased region" description="Polar residues" evidence="1">
    <location>
        <begin position="196"/>
        <end position="211"/>
    </location>
</feature>
<evidence type="ECO:0000313" key="2">
    <source>
        <dbReference type="EMBL" id="KAF8567615.1"/>
    </source>
</evidence>
<sequence>MHEWVFELLAASLTYEDHAVNQDRQSKDKERLAIKLDKLSSQRWPTFNLRLPRSCLEIEGHWDCEITDQEAESLAALKANYLRLGVKRPQMFSNQYMGTRMASRSLPRTVSTTTYNVPGPYMRMNSSDGPQKPVNARLETTQPEEEEVDYSFMSLPVRERRKLFLGGTGVDYEYKPRRFHSAGARRSMTMPRPRLASQQPTTTARFDTQSEYGGGAGVQVGREDSFCWEPSITPSWSRGVRSAPNLGARKSSTTGTIVLNNPRFVRQQQQTFEVPERQQPCYAPPAQYSPERNEVKPAPVTGRFYTIRPQHPPITPAYGPQYSTTLRVHDPYAYDASPTRVVSNSGTRIYPTRRYNSIVGTPRTTYGYTFVDPWKSPSTTVSGRVSQPLRVNVYNSDASSVYQSPVNKTEGTSWGVNSPVYPAYPAHMVRSYNGETQESDRFRRGQSVQPTRVYTQPVSPVVQRQEVQQSWRPLQVSGWTESSQGSPRRVGRVISVTKPIAVRQNPPETNVQVGSSDF</sequence>